<proteinExistence type="predicted"/>
<dbReference type="RefSeq" id="WP_014295838.1">
    <property type="nucleotide sequence ID" value="NC_016751.1"/>
</dbReference>
<dbReference type="SUPFAM" id="SSF88659">
    <property type="entry name" value="Sigma3 and sigma4 domains of RNA polymerase sigma factors"/>
    <property type="match status" value="1"/>
</dbReference>
<dbReference type="OrthoDB" id="48555at2"/>
<dbReference type="STRING" id="443254.Marpi_0315"/>
<dbReference type="EMBL" id="CP003257">
    <property type="protein sequence ID" value="AEX84766.1"/>
    <property type="molecule type" value="Genomic_DNA"/>
</dbReference>
<dbReference type="KEGG" id="mpz:Marpi_0315"/>
<dbReference type="eggNOG" id="ENOG502ZUFA">
    <property type="taxonomic scope" value="Bacteria"/>
</dbReference>
<evidence type="ECO:0000313" key="1">
    <source>
        <dbReference type="EMBL" id="AEX84766.1"/>
    </source>
</evidence>
<dbReference type="Proteomes" id="UP000007161">
    <property type="component" value="Chromosome"/>
</dbReference>
<dbReference type="HOGENOM" id="CLU_139724_0_0_0"/>
<protein>
    <submittedName>
        <fullName evidence="1">Uncharacterized protein</fullName>
    </submittedName>
</protein>
<dbReference type="InterPro" id="IPR013324">
    <property type="entry name" value="RNA_pol_sigma_r3/r4-like"/>
</dbReference>
<evidence type="ECO:0000313" key="2">
    <source>
        <dbReference type="Proteomes" id="UP000007161"/>
    </source>
</evidence>
<gene>
    <name evidence="1" type="ordered locus">Marpi_0315</name>
</gene>
<keyword evidence="2" id="KW-1185">Reference proteome</keyword>
<accession>H2J438</accession>
<organism evidence="1 2">
    <name type="scientific">Marinitoga piezophila (strain DSM 14283 / JCM 11233 / KA3)</name>
    <dbReference type="NCBI Taxonomy" id="443254"/>
    <lineage>
        <taxon>Bacteria</taxon>
        <taxon>Thermotogati</taxon>
        <taxon>Thermotogota</taxon>
        <taxon>Thermotogae</taxon>
        <taxon>Petrotogales</taxon>
        <taxon>Petrotogaceae</taxon>
        <taxon>Marinitoga</taxon>
    </lineage>
</organism>
<name>H2J438_MARPK</name>
<reference evidence="2" key="2">
    <citation type="submission" date="2012-01" db="EMBL/GenBank/DDBJ databases">
        <title>Complete sequence of chromosome of Marinitoga piezophila KA3.</title>
        <authorList>
            <person name="Lucas S."/>
            <person name="Han J."/>
            <person name="Lapidus A."/>
            <person name="Cheng J.-F."/>
            <person name="Goodwin L."/>
            <person name="Pitluck S."/>
            <person name="Peters L."/>
            <person name="Mikhailova N."/>
            <person name="Teshima H."/>
            <person name="Detter J.C."/>
            <person name="Han C."/>
            <person name="Tapia R."/>
            <person name="Land M."/>
            <person name="Hauser L."/>
            <person name="Kyrpides N."/>
            <person name="Ivanova N."/>
            <person name="Pagani I."/>
            <person name="Jebbar M."/>
            <person name="Vannier P."/>
            <person name="Oger P."/>
            <person name="Cario A."/>
            <person name="Bartlett D."/>
            <person name="Noll K.M."/>
            <person name="Woyke T."/>
        </authorList>
    </citation>
    <scope>NUCLEOTIDE SEQUENCE [LARGE SCALE GENOMIC DNA]</scope>
    <source>
        <strain evidence="2">DSM 14283 / JCM 11233 / KA3</strain>
    </source>
</reference>
<reference evidence="1 2" key="1">
    <citation type="journal article" date="2012" name="J. Bacteriol.">
        <title>Complete Genome Sequence of the Thermophilic, Piezophilic, Heterotrophic Bacterium Marinitoga piezophila KA3.</title>
        <authorList>
            <person name="Lucas S."/>
            <person name="Han J."/>
            <person name="Lapidus A."/>
            <person name="Cheng J.F."/>
            <person name="Goodwin L.A."/>
            <person name="Pitluck S."/>
            <person name="Peters L."/>
            <person name="Mikhailova N."/>
            <person name="Teshima H."/>
            <person name="Detter J.C."/>
            <person name="Han C."/>
            <person name="Tapia R."/>
            <person name="Land M."/>
            <person name="Hauser L."/>
            <person name="Kyrpides N.C."/>
            <person name="Ivanova N."/>
            <person name="Pagani I."/>
            <person name="Vannier P."/>
            <person name="Oger P."/>
            <person name="Bartlett D.H."/>
            <person name="Noll K.M."/>
            <person name="Woyke T."/>
            <person name="Jebbar M."/>
        </authorList>
    </citation>
    <scope>NUCLEOTIDE SEQUENCE [LARGE SCALE GENOMIC DNA]</scope>
    <source>
        <strain evidence="2">DSM 14283 / JCM 11233 / KA3</strain>
    </source>
</reference>
<sequence>MYEVVSFFASLRIDKETIIDLLQQYKKSLQILMGRRIHLYIDEDGEIHVEGAFKNDEYQKIKAFKALKVKDFNSLITNGIPKEIVDSIVILKLIDEWMNILTTKEKIVLFHAYINHDFEKNGNHYKTLSIREISKKMNLPKSTVYDLMQKSLTKILQYNI</sequence>
<dbReference type="AlphaFoldDB" id="H2J438"/>